<accession>C5BIW0</accession>
<sequence>MRALAERLAVPHSFVQKVETMERKLADVLEYVVYCEALGLEPAERLQLLSYRLFSTRTGSNL</sequence>
<keyword evidence="2" id="KW-1185">Reference proteome</keyword>
<dbReference type="KEGG" id="ttu:TERTU_4358"/>
<dbReference type="Proteomes" id="UP000009080">
    <property type="component" value="Chromosome"/>
</dbReference>
<dbReference type="Gene3D" id="1.10.260.40">
    <property type="entry name" value="lambda repressor-like DNA-binding domains"/>
    <property type="match status" value="1"/>
</dbReference>
<organism evidence="1 2">
    <name type="scientific">Teredinibacter turnerae (strain ATCC 39867 / T7901)</name>
    <dbReference type="NCBI Taxonomy" id="377629"/>
    <lineage>
        <taxon>Bacteria</taxon>
        <taxon>Pseudomonadati</taxon>
        <taxon>Pseudomonadota</taxon>
        <taxon>Gammaproteobacteria</taxon>
        <taxon>Cellvibrionales</taxon>
        <taxon>Cellvibrionaceae</taxon>
        <taxon>Teredinibacter</taxon>
    </lineage>
</organism>
<reference evidence="1 2" key="1">
    <citation type="journal article" date="2009" name="PLoS ONE">
        <title>The complete genome of Teredinibacter turnerae T7901: an intracellular endosymbiont of marine wood-boring bivalves (shipworms).</title>
        <authorList>
            <person name="Yang J.C."/>
            <person name="Madupu R."/>
            <person name="Durkin A.S."/>
            <person name="Ekborg N.A."/>
            <person name="Pedamallu C.S."/>
            <person name="Hostetler J.B."/>
            <person name="Radune D."/>
            <person name="Toms B.S."/>
            <person name="Henrissat B."/>
            <person name="Coutinho P.M."/>
            <person name="Schwarz S."/>
            <person name="Field L."/>
            <person name="Trindade-Silva A.E."/>
            <person name="Soares C.A.G."/>
            <person name="Elshahawi S."/>
            <person name="Hanora A."/>
            <person name="Schmidt E.W."/>
            <person name="Haygood M.G."/>
            <person name="Posfai J."/>
            <person name="Benner J."/>
            <person name="Madinger C."/>
            <person name="Nove J."/>
            <person name="Anton B."/>
            <person name="Chaudhary K."/>
            <person name="Foster J."/>
            <person name="Holman A."/>
            <person name="Kumar S."/>
            <person name="Lessard P.A."/>
            <person name="Luyten Y.A."/>
            <person name="Slatko B."/>
            <person name="Wood N."/>
            <person name="Wu B."/>
            <person name="Teplitski M."/>
            <person name="Mougous J.D."/>
            <person name="Ward N."/>
            <person name="Eisen J.A."/>
            <person name="Badger J.H."/>
            <person name="Distel D.L."/>
        </authorList>
    </citation>
    <scope>NUCLEOTIDE SEQUENCE [LARGE SCALE GENOMIC DNA]</scope>
    <source>
        <strain evidence="2">ATCC 39867 / T7901</strain>
    </source>
</reference>
<dbReference type="HOGENOM" id="CLU_066192_30_2_6"/>
<dbReference type="AlphaFoldDB" id="C5BIW0"/>
<evidence type="ECO:0000313" key="2">
    <source>
        <dbReference type="Proteomes" id="UP000009080"/>
    </source>
</evidence>
<dbReference type="InterPro" id="IPR010982">
    <property type="entry name" value="Lambda_DNA-bd_dom_sf"/>
</dbReference>
<dbReference type="GO" id="GO:0003677">
    <property type="term" value="F:DNA binding"/>
    <property type="evidence" value="ECO:0007669"/>
    <property type="project" value="UniProtKB-KW"/>
</dbReference>
<protein>
    <submittedName>
        <fullName evidence="1">DNA-binding protein</fullName>
    </submittedName>
</protein>
<dbReference type="EMBL" id="CP001614">
    <property type="protein sequence ID" value="ACR13406.1"/>
    <property type="molecule type" value="Genomic_DNA"/>
</dbReference>
<keyword evidence="1" id="KW-0238">DNA-binding</keyword>
<evidence type="ECO:0000313" key="1">
    <source>
        <dbReference type="EMBL" id="ACR13406.1"/>
    </source>
</evidence>
<proteinExistence type="predicted"/>
<gene>
    <name evidence="1" type="ordered locus">TERTU_4358</name>
</gene>
<name>C5BIW0_TERTT</name>